<evidence type="ECO:0000313" key="5">
    <source>
        <dbReference type="Proteomes" id="UP001500984"/>
    </source>
</evidence>
<dbReference type="PANTHER" id="PTHR23407:SF1">
    <property type="entry name" value="5-FORMYLTETRAHYDROFOLATE CYCLO-LIGASE"/>
    <property type="match status" value="1"/>
</dbReference>
<evidence type="ECO:0000313" key="4">
    <source>
        <dbReference type="EMBL" id="GAA2092913.1"/>
    </source>
</evidence>
<name>A0ABN2WJ58_9MICO</name>
<dbReference type="Pfam" id="PF01812">
    <property type="entry name" value="5-FTHF_cyc-lig"/>
    <property type="match status" value="1"/>
</dbReference>
<dbReference type="InterPro" id="IPR024185">
    <property type="entry name" value="FTHF_cligase-like_sf"/>
</dbReference>
<protein>
    <recommendedName>
        <fullName evidence="6">5-formyltetrahydrofolate cyclo-ligase</fullName>
    </recommendedName>
</protein>
<dbReference type="PIRSF" id="PIRSF006806">
    <property type="entry name" value="FTHF_cligase"/>
    <property type="match status" value="1"/>
</dbReference>
<comment type="similarity">
    <text evidence="1">Belongs to the 5-formyltetrahydrofolate cyclo-ligase family.</text>
</comment>
<evidence type="ECO:0000256" key="3">
    <source>
        <dbReference type="ARBA" id="ARBA00022840"/>
    </source>
</evidence>
<gene>
    <name evidence="4" type="ORF">GCM10009823_10970</name>
</gene>
<organism evidence="4 5">
    <name type="scientific">Brevibacterium salitolerans</name>
    <dbReference type="NCBI Taxonomy" id="1403566"/>
    <lineage>
        <taxon>Bacteria</taxon>
        <taxon>Bacillati</taxon>
        <taxon>Actinomycetota</taxon>
        <taxon>Actinomycetes</taxon>
        <taxon>Micrococcales</taxon>
        <taxon>Brevibacteriaceae</taxon>
        <taxon>Brevibacterium</taxon>
    </lineage>
</organism>
<comment type="caution">
    <text evidence="4">The sequence shown here is derived from an EMBL/GenBank/DDBJ whole genome shotgun (WGS) entry which is preliminary data.</text>
</comment>
<dbReference type="RefSeq" id="WP_344335968.1">
    <property type="nucleotide sequence ID" value="NZ_BAAAPZ010000003.1"/>
</dbReference>
<dbReference type="Proteomes" id="UP001500984">
    <property type="component" value="Unassembled WGS sequence"/>
</dbReference>
<keyword evidence="2" id="KW-0547">Nucleotide-binding</keyword>
<dbReference type="Gene3D" id="3.40.50.10420">
    <property type="entry name" value="NagB/RpiA/CoA transferase-like"/>
    <property type="match status" value="1"/>
</dbReference>
<dbReference type="SUPFAM" id="SSF100950">
    <property type="entry name" value="NagB/RpiA/CoA transferase-like"/>
    <property type="match status" value="1"/>
</dbReference>
<dbReference type="PANTHER" id="PTHR23407">
    <property type="entry name" value="ATPASE INHIBITOR/5-FORMYLTETRAHYDROFOLATE CYCLO-LIGASE"/>
    <property type="match status" value="1"/>
</dbReference>
<dbReference type="InterPro" id="IPR037171">
    <property type="entry name" value="NagB/RpiA_transferase-like"/>
</dbReference>
<keyword evidence="5" id="KW-1185">Reference proteome</keyword>
<dbReference type="InterPro" id="IPR002698">
    <property type="entry name" value="FTHF_cligase"/>
</dbReference>
<sequence length="228" mass="24276">MSESPEQRRREEHEEKTALRAEIRAARRAQAGQDQGSSAHTQLCTHAAGLVSQVRPAAVIGYAALPGEPSIDAFLESLAPQTPAFLPATRRGEPLRLGRLTGKVAELPARIWGIREPEDTDTVAEALARVPGPADLLVLVPGLAYDGSGVRLGNGGGFYDRTFGPLGELAGLARAGDPAAAAVRERLRFVGVCWERERVDSLPCEDWDLTVSAVLTENGVRPVQEAGA</sequence>
<evidence type="ECO:0000256" key="1">
    <source>
        <dbReference type="ARBA" id="ARBA00010638"/>
    </source>
</evidence>
<dbReference type="EMBL" id="BAAAPZ010000003">
    <property type="protein sequence ID" value="GAA2092913.1"/>
    <property type="molecule type" value="Genomic_DNA"/>
</dbReference>
<accession>A0ABN2WJ58</accession>
<keyword evidence="3" id="KW-0067">ATP-binding</keyword>
<evidence type="ECO:0000256" key="2">
    <source>
        <dbReference type="ARBA" id="ARBA00022741"/>
    </source>
</evidence>
<reference evidence="4 5" key="1">
    <citation type="journal article" date="2019" name="Int. J. Syst. Evol. Microbiol.">
        <title>The Global Catalogue of Microorganisms (GCM) 10K type strain sequencing project: providing services to taxonomists for standard genome sequencing and annotation.</title>
        <authorList>
            <consortium name="The Broad Institute Genomics Platform"/>
            <consortium name="The Broad Institute Genome Sequencing Center for Infectious Disease"/>
            <person name="Wu L."/>
            <person name="Ma J."/>
        </authorList>
    </citation>
    <scope>NUCLEOTIDE SEQUENCE [LARGE SCALE GENOMIC DNA]</scope>
    <source>
        <strain evidence="4 5">JCM 15900</strain>
    </source>
</reference>
<proteinExistence type="inferred from homology"/>
<evidence type="ECO:0008006" key="6">
    <source>
        <dbReference type="Google" id="ProtNLM"/>
    </source>
</evidence>